<dbReference type="PANTHER" id="PTHR46363:SF1">
    <property type="entry name" value="DEOXYRIBONUCLEASE TATDN2-RELATED"/>
    <property type="match status" value="1"/>
</dbReference>
<reference evidence="2" key="1">
    <citation type="journal article" date="2019" name="bioRxiv">
        <title>The Genome of the Zebra Mussel, Dreissena polymorpha: A Resource for Invasive Species Research.</title>
        <authorList>
            <person name="McCartney M.A."/>
            <person name="Auch B."/>
            <person name="Kono T."/>
            <person name="Mallez S."/>
            <person name="Zhang Y."/>
            <person name="Obille A."/>
            <person name="Becker A."/>
            <person name="Abrahante J.E."/>
            <person name="Garbe J."/>
            <person name="Badalamenti J.P."/>
            <person name="Herman A."/>
            <person name="Mangelson H."/>
            <person name="Liachko I."/>
            <person name="Sullivan S."/>
            <person name="Sone E.D."/>
            <person name="Koren S."/>
            <person name="Silverstein K.A.T."/>
            <person name="Beckman K.B."/>
            <person name="Gohl D.M."/>
        </authorList>
    </citation>
    <scope>NUCLEOTIDE SEQUENCE</scope>
    <source>
        <strain evidence="2">Duluth1</strain>
        <tissue evidence="2">Whole animal</tissue>
    </source>
</reference>
<gene>
    <name evidence="2" type="ORF">DPMN_148817</name>
</gene>
<protein>
    <submittedName>
        <fullName evidence="2">Uncharacterized protein</fullName>
    </submittedName>
</protein>
<dbReference type="EMBL" id="JAIWYP010000007">
    <property type="protein sequence ID" value="KAH3795268.1"/>
    <property type="molecule type" value="Genomic_DNA"/>
</dbReference>
<dbReference type="AlphaFoldDB" id="A0A9D4FD85"/>
<dbReference type="InterPro" id="IPR032466">
    <property type="entry name" value="Metal_Hydrolase"/>
</dbReference>
<sequence length="180" mass="20317">MLDSYEVVGLGEVGLDSTKGDPELQQRTLDEALTLLKARPHLLLVLHCRPGPRENITSAYYELFYRSEGLLSPEQRIHLHCFNGSLKEVSLWLGYLPNTYFGYSLMVRDFPENSKMALMRIDGGRLLLESDAPYFPAAGEELSSPSFIGVTAQEVAKIRGCSWRDMLQQTAENAQQLYWG</sequence>
<proteinExistence type="inferred from homology"/>
<comment type="similarity">
    <text evidence="1">Belongs to the metallo-dependent hydrolases superfamily. TatD-type hydrolase family.</text>
</comment>
<dbReference type="PANTHER" id="PTHR46363">
    <property type="entry name" value="DEOXYRIBONUCLEASE TATDN2-RELATED"/>
    <property type="match status" value="1"/>
</dbReference>
<dbReference type="Pfam" id="PF01026">
    <property type="entry name" value="TatD_DNase"/>
    <property type="match status" value="1"/>
</dbReference>
<evidence type="ECO:0000313" key="3">
    <source>
        <dbReference type="Proteomes" id="UP000828390"/>
    </source>
</evidence>
<evidence type="ECO:0000256" key="1">
    <source>
        <dbReference type="ARBA" id="ARBA00009275"/>
    </source>
</evidence>
<keyword evidence="3" id="KW-1185">Reference proteome</keyword>
<accession>A0A9D4FD85</accession>
<comment type="caution">
    <text evidence="2">The sequence shown here is derived from an EMBL/GenBank/DDBJ whole genome shotgun (WGS) entry which is preliminary data.</text>
</comment>
<name>A0A9D4FD85_DREPO</name>
<dbReference type="GO" id="GO:0016788">
    <property type="term" value="F:hydrolase activity, acting on ester bonds"/>
    <property type="evidence" value="ECO:0007669"/>
    <property type="project" value="InterPro"/>
</dbReference>
<dbReference type="OrthoDB" id="9980814at2759"/>
<dbReference type="SUPFAM" id="SSF51556">
    <property type="entry name" value="Metallo-dependent hydrolases"/>
    <property type="match status" value="1"/>
</dbReference>
<dbReference type="InterPro" id="IPR001130">
    <property type="entry name" value="TatD-like"/>
</dbReference>
<dbReference type="Gene3D" id="3.20.20.140">
    <property type="entry name" value="Metal-dependent hydrolases"/>
    <property type="match status" value="1"/>
</dbReference>
<evidence type="ECO:0000313" key="2">
    <source>
        <dbReference type="EMBL" id="KAH3795268.1"/>
    </source>
</evidence>
<reference evidence="2" key="2">
    <citation type="submission" date="2020-11" db="EMBL/GenBank/DDBJ databases">
        <authorList>
            <person name="McCartney M.A."/>
            <person name="Auch B."/>
            <person name="Kono T."/>
            <person name="Mallez S."/>
            <person name="Becker A."/>
            <person name="Gohl D.M."/>
            <person name="Silverstein K.A.T."/>
            <person name="Koren S."/>
            <person name="Bechman K.B."/>
            <person name="Herman A."/>
            <person name="Abrahante J.E."/>
            <person name="Garbe J."/>
        </authorList>
    </citation>
    <scope>NUCLEOTIDE SEQUENCE</scope>
    <source>
        <strain evidence="2">Duluth1</strain>
        <tissue evidence="2">Whole animal</tissue>
    </source>
</reference>
<organism evidence="2 3">
    <name type="scientific">Dreissena polymorpha</name>
    <name type="common">Zebra mussel</name>
    <name type="synonym">Mytilus polymorpha</name>
    <dbReference type="NCBI Taxonomy" id="45954"/>
    <lineage>
        <taxon>Eukaryota</taxon>
        <taxon>Metazoa</taxon>
        <taxon>Spiralia</taxon>
        <taxon>Lophotrochozoa</taxon>
        <taxon>Mollusca</taxon>
        <taxon>Bivalvia</taxon>
        <taxon>Autobranchia</taxon>
        <taxon>Heteroconchia</taxon>
        <taxon>Euheterodonta</taxon>
        <taxon>Imparidentia</taxon>
        <taxon>Neoheterodontei</taxon>
        <taxon>Myida</taxon>
        <taxon>Dreissenoidea</taxon>
        <taxon>Dreissenidae</taxon>
        <taxon>Dreissena</taxon>
    </lineage>
</organism>
<dbReference type="Proteomes" id="UP000828390">
    <property type="component" value="Unassembled WGS sequence"/>
</dbReference>